<proteinExistence type="predicted"/>
<comment type="caution">
    <text evidence="1">The sequence shown here is derived from an EMBL/GenBank/DDBJ whole genome shotgun (WGS) entry which is preliminary data.</text>
</comment>
<dbReference type="RefSeq" id="WP_281463512.1">
    <property type="nucleotide sequence ID" value="NZ_JASBAN010000003.1"/>
</dbReference>
<gene>
    <name evidence="1" type="ORF">QJV33_11340</name>
</gene>
<reference evidence="1" key="1">
    <citation type="submission" date="2023-05" db="EMBL/GenBank/DDBJ databases">
        <title>Whole genome sequence of Commensalibacter sp.</title>
        <authorList>
            <person name="Charoenyingcharoen P."/>
            <person name="Yukphan P."/>
        </authorList>
    </citation>
    <scope>NUCLEOTIDE SEQUENCE</scope>
    <source>
        <strain evidence="1">TBRC 10068</strain>
    </source>
</reference>
<dbReference type="EMBL" id="JASBAN010000003">
    <property type="protein sequence ID" value="MDI2113862.1"/>
    <property type="molecule type" value="Genomic_DNA"/>
</dbReference>
<protein>
    <recommendedName>
        <fullName evidence="3">Leucine rich repeat variant</fullName>
    </recommendedName>
</protein>
<evidence type="ECO:0008006" key="3">
    <source>
        <dbReference type="Google" id="ProtNLM"/>
    </source>
</evidence>
<feature type="non-terminal residue" evidence="1">
    <location>
        <position position="1"/>
    </location>
</feature>
<name>A0ABT6QAC8_9PROT</name>
<accession>A0ABT6QAC8</accession>
<evidence type="ECO:0000313" key="2">
    <source>
        <dbReference type="Proteomes" id="UP001431775"/>
    </source>
</evidence>
<dbReference type="Proteomes" id="UP001431775">
    <property type="component" value="Unassembled WGS sequence"/>
</dbReference>
<sequence length="109" mass="12242">HPNATEPLLFDILKKTNDPQVLGALADAREDISSEKLLRAIIKKSNEAYVLQAVINNPNTTDSLLFDIVPLINCKEILELLVWHEKTPKSILTKIKNHGLVANIEWCCD</sequence>
<organism evidence="1 2">
    <name type="scientific">Commensalibacter nepenthis</name>
    <dbReference type="NCBI Taxonomy" id="3043872"/>
    <lineage>
        <taxon>Bacteria</taxon>
        <taxon>Pseudomonadati</taxon>
        <taxon>Pseudomonadota</taxon>
        <taxon>Alphaproteobacteria</taxon>
        <taxon>Acetobacterales</taxon>
        <taxon>Acetobacteraceae</taxon>
    </lineage>
</organism>
<evidence type="ECO:0000313" key="1">
    <source>
        <dbReference type="EMBL" id="MDI2113862.1"/>
    </source>
</evidence>
<keyword evidence="2" id="KW-1185">Reference proteome</keyword>